<name>L8K2L6_9BACT</name>
<organism evidence="3 4">
    <name type="scientific">Fulvivirga imtechensis AK7</name>
    <dbReference type="NCBI Taxonomy" id="1237149"/>
    <lineage>
        <taxon>Bacteria</taxon>
        <taxon>Pseudomonadati</taxon>
        <taxon>Bacteroidota</taxon>
        <taxon>Cytophagia</taxon>
        <taxon>Cytophagales</taxon>
        <taxon>Fulvivirgaceae</taxon>
        <taxon>Fulvivirga</taxon>
    </lineage>
</organism>
<dbReference type="GO" id="GO:0003677">
    <property type="term" value="F:DNA binding"/>
    <property type="evidence" value="ECO:0007669"/>
    <property type="project" value="InterPro"/>
</dbReference>
<evidence type="ECO:0000313" key="3">
    <source>
        <dbReference type="EMBL" id="ELR73697.1"/>
    </source>
</evidence>
<dbReference type="PROSITE" id="PS50943">
    <property type="entry name" value="HTH_CROC1"/>
    <property type="match status" value="1"/>
</dbReference>
<dbReference type="Proteomes" id="UP000011135">
    <property type="component" value="Unassembled WGS sequence"/>
</dbReference>
<dbReference type="SUPFAM" id="SSF47413">
    <property type="entry name" value="lambda repressor-like DNA-binding domains"/>
    <property type="match status" value="1"/>
</dbReference>
<dbReference type="AlphaFoldDB" id="L8K2L6"/>
<keyword evidence="1" id="KW-0175">Coiled coil</keyword>
<dbReference type="Gene3D" id="1.10.260.40">
    <property type="entry name" value="lambda repressor-like DNA-binding domains"/>
    <property type="match status" value="1"/>
</dbReference>
<accession>L8K2L6</accession>
<evidence type="ECO:0000259" key="2">
    <source>
        <dbReference type="PROSITE" id="PS50943"/>
    </source>
</evidence>
<dbReference type="InterPro" id="IPR001387">
    <property type="entry name" value="Cro/C1-type_HTH"/>
</dbReference>
<sequence length="143" mass="15858">MTQSEFIEKVNEVAGISFRNATLSSWENGQSSPTGDLLPVIAQILETPVSYLFTDEENEDIVQGNTNGKASVEEPLDTYGSPVNVGLFKRIFQDDPQEAFNELVEAYIALAKANEELKAEKQKMEGKLMASAEILKQLIDMKK</sequence>
<comment type="caution">
    <text evidence="3">The sequence shown here is derived from an EMBL/GenBank/DDBJ whole genome shotgun (WGS) entry which is preliminary data.</text>
</comment>
<evidence type="ECO:0000313" key="4">
    <source>
        <dbReference type="Proteomes" id="UP000011135"/>
    </source>
</evidence>
<protein>
    <recommendedName>
        <fullName evidence="2">HTH cro/C1-type domain-containing protein</fullName>
    </recommendedName>
</protein>
<feature type="coiled-coil region" evidence="1">
    <location>
        <begin position="100"/>
        <end position="134"/>
    </location>
</feature>
<gene>
    <name evidence="3" type="ORF">C900_02101</name>
</gene>
<dbReference type="RefSeq" id="WP_009577720.1">
    <property type="nucleotide sequence ID" value="NZ_AMZN01000003.1"/>
</dbReference>
<dbReference type="CDD" id="cd00093">
    <property type="entry name" value="HTH_XRE"/>
    <property type="match status" value="1"/>
</dbReference>
<dbReference type="EMBL" id="AMZN01000003">
    <property type="protein sequence ID" value="ELR73697.1"/>
    <property type="molecule type" value="Genomic_DNA"/>
</dbReference>
<dbReference type="InterPro" id="IPR010982">
    <property type="entry name" value="Lambda_DNA-bd_dom_sf"/>
</dbReference>
<evidence type="ECO:0000256" key="1">
    <source>
        <dbReference type="SAM" id="Coils"/>
    </source>
</evidence>
<dbReference type="STRING" id="1237149.C900_02101"/>
<feature type="domain" description="HTH cro/C1-type" evidence="2">
    <location>
        <begin position="21"/>
        <end position="52"/>
    </location>
</feature>
<proteinExistence type="predicted"/>
<keyword evidence="4" id="KW-1185">Reference proteome</keyword>
<reference evidence="3 4" key="1">
    <citation type="submission" date="2012-12" db="EMBL/GenBank/DDBJ databases">
        <title>Genome assembly of Fulvivirga imtechensis AK7.</title>
        <authorList>
            <person name="Nupur N."/>
            <person name="Khatri I."/>
            <person name="Kumar R."/>
            <person name="Subramanian S."/>
            <person name="Pinnaka A."/>
        </authorList>
    </citation>
    <scope>NUCLEOTIDE SEQUENCE [LARGE SCALE GENOMIC DNA]</scope>
    <source>
        <strain evidence="3 4">AK7</strain>
    </source>
</reference>